<dbReference type="PROSITE" id="PS00028">
    <property type="entry name" value="ZINC_FINGER_C2H2_1"/>
    <property type="match status" value="1"/>
</dbReference>
<feature type="domain" description="C2H2-type" evidence="3">
    <location>
        <begin position="57"/>
        <end position="85"/>
    </location>
</feature>
<dbReference type="SMART" id="SM00355">
    <property type="entry name" value="ZnF_C2H2"/>
    <property type="match status" value="2"/>
</dbReference>
<keyword evidence="5" id="KW-1185">Reference proteome</keyword>
<evidence type="ECO:0000256" key="2">
    <source>
        <dbReference type="SAM" id="MobiDB-lite"/>
    </source>
</evidence>
<gene>
    <name evidence="4" type="ORF">C8A05DRAFT_14512</name>
</gene>
<keyword evidence="1" id="KW-0862">Zinc</keyword>
<dbReference type="Gene3D" id="3.30.160.60">
    <property type="entry name" value="Classic Zinc Finger"/>
    <property type="match status" value="1"/>
</dbReference>
<dbReference type="InterPro" id="IPR036236">
    <property type="entry name" value="Znf_C2H2_sf"/>
</dbReference>
<organism evidence="4 5">
    <name type="scientific">Staphylotrichum tortipilum</name>
    <dbReference type="NCBI Taxonomy" id="2831512"/>
    <lineage>
        <taxon>Eukaryota</taxon>
        <taxon>Fungi</taxon>
        <taxon>Dikarya</taxon>
        <taxon>Ascomycota</taxon>
        <taxon>Pezizomycotina</taxon>
        <taxon>Sordariomycetes</taxon>
        <taxon>Sordariomycetidae</taxon>
        <taxon>Sordariales</taxon>
        <taxon>Chaetomiaceae</taxon>
        <taxon>Staphylotrichum</taxon>
    </lineage>
</organism>
<feature type="region of interest" description="Disordered" evidence="2">
    <location>
        <begin position="73"/>
        <end position="102"/>
    </location>
</feature>
<protein>
    <recommendedName>
        <fullName evidence="3">C2H2-type domain-containing protein</fullName>
    </recommendedName>
</protein>
<evidence type="ECO:0000313" key="4">
    <source>
        <dbReference type="EMBL" id="KAK3903515.1"/>
    </source>
</evidence>
<name>A0AAN6RUI1_9PEZI</name>
<dbReference type="PROSITE" id="PS50157">
    <property type="entry name" value="ZINC_FINGER_C2H2_2"/>
    <property type="match status" value="1"/>
</dbReference>
<evidence type="ECO:0000256" key="1">
    <source>
        <dbReference type="PROSITE-ProRule" id="PRU00042"/>
    </source>
</evidence>
<proteinExistence type="predicted"/>
<dbReference type="GO" id="GO:0008270">
    <property type="term" value="F:zinc ion binding"/>
    <property type="evidence" value="ECO:0007669"/>
    <property type="project" value="UniProtKB-KW"/>
</dbReference>
<dbReference type="Pfam" id="PF00096">
    <property type="entry name" value="zf-C2H2"/>
    <property type="match status" value="1"/>
</dbReference>
<comment type="caution">
    <text evidence="4">The sequence shown here is derived from an EMBL/GenBank/DDBJ whole genome shotgun (WGS) entry which is preliminary data.</text>
</comment>
<dbReference type="Proteomes" id="UP001303889">
    <property type="component" value="Unassembled WGS sequence"/>
</dbReference>
<evidence type="ECO:0000259" key="3">
    <source>
        <dbReference type="PROSITE" id="PS50157"/>
    </source>
</evidence>
<accession>A0AAN6RUI1</accession>
<evidence type="ECO:0000313" key="5">
    <source>
        <dbReference type="Proteomes" id="UP001303889"/>
    </source>
</evidence>
<keyword evidence="1" id="KW-0863">Zinc-finger</keyword>
<dbReference type="SUPFAM" id="SSF57667">
    <property type="entry name" value="beta-beta-alpha zinc fingers"/>
    <property type="match status" value="1"/>
</dbReference>
<dbReference type="EMBL" id="MU855443">
    <property type="protein sequence ID" value="KAK3903515.1"/>
    <property type="molecule type" value="Genomic_DNA"/>
</dbReference>
<feature type="compositionally biased region" description="Basic residues" evidence="2">
    <location>
        <begin position="75"/>
        <end position="92"/>
    </location>
</feature>
<sequence>MEDPPPKISARVRRNRTKPEECLECWMRFSYLGERDKHIRSRHPHIASAYSISMERHACQWCHKTYMRKDYLTRHLTRKHGREKTRRGRKRQQQGGGVGELT</sequence>
<reference evidence="4" key="2">
    <citation type="submission" date="2023-05" db="EMBL/GenBank/DDBJ databases">
        <authorList>
            <consortium name="Lawrence Berkeley National Laboratory"/>
            <person name="Steindorff A."/>
            <person name="Hensen N."/>
            <person name="Bonometti L."/>
            <person name="Westerberg I."/>
            <person name="Brannstrom I.O."/>
            <person name="Guillou S."/>
            <person name="Cros-Aarteil S."/>
            <person name="Calhoun S."/>
            <person name="Haridas S."/>
            <person name="Kuo A."/>
            <person name="Mondo S."/>
            <person name="Pangilinan J."/>
            <person name="Riley R."/>
            <person name="Labutti K."/>
            <person name="Andreopoulos B."/>
            <person name="Lipzen A."/>
            <person name="Chen C."/>
            <person name="Yanf M."/>
            <person name="Daum C."/>
            <person name="Ng V."/>
            <person name="Clum A."/>
            <person name="Ohm R."/>
            <person name="Martin F."/>
            <person name="Silar P."/>
            <person name="Natvig D."/>
            <person name="Lalanne C."/>
            <person name="Gautier V."/>
            <person name="Ament-Velasquez S.L."/>
            <person name="Kruys A."/>
            <person name="Hutchinson M.I."/>
            <person name="Powell A.J."/>
            <person name="Barry K."/>
            <person name="Miller A.N."/>
            <person name="Grigoriev I.V."/>
            <person name="Debuchy R."/>
            <person name="Gladieux P."/>
            <person name="Thoren M.H."/>
            <person name="Johannesson H."/>
        </authorList>
    </citation>
    <scope>NUCLEOTIDE SEQUENCE</scope>
    <source>
        <strain evidence="4">CBS 103.79</strain>
    </source>
</reference>
<dbReference type="InterPro" id="IPR013087">
    <property type="entry name" value="Znf_C2H2_type"/>
</dbReference>
<reference evidence="4" key="1">
    <citation type="journal article" date="2023" name="Mol. Phylogenet. Evol.">
        <title>Genome-scale phylogeny and comparative genomics of the fungal order Sordariales.</title>
        <authorList>
            <person name="Hensen N."/>
            <person name="Bonometti L."/>
            <person name="Westerberg I."/>
            <person name="Brannstrom I.O."/>
            <person name="Guillou S."/>
            <person name="Cros-Aarteil S."/>
            <person name="Calhoun S."/>
            <person name="Haridas S."/>
            <person name="Kuo A."/>
            <person name="Mondo S."/>
            <person name="Pangilinan J."/>
            <person name="Riley R."/>
            <person name="LaButti K."/>
            <person name="Andreopoulos B."/>
            <person name="Lipzen A."/>
            <person name="Chen C."/>
            <person name="Yan M."/>
            <person name="Daum C."/>
            <person name="Ng V."/>
            <person name="Clum A."/>
            <person name="Steindorff A."/>
            <person name="Ohm R.A."/>
            <person name="Martin F."/>
            <person name="Silar P."/>
            <person name="Natvig D.O."/>
            <person name="Lalanne C."/>
            <person name="Gautier V."/>
            <person name="Ament-Velasquez S.L."/>
            <person name="Kruys A."/>
            <person name="Hutchinson M.I."/>
            <person name="Powell A.J."/>
            <person name="Barry K."/>
            <person name="Miller A.N."/>
            <person name="Grigoriev I.V."/>
            <person name="Debuchy R."/>
            <person name="Gladieux P."/>
            <person name="Hiltunen Thoren M."/>
            <person name="Johannesson H."/>
        </authorList>
    </citation>
    <scope>NUCLEOTIDE SEQUENCE</scope>
    <source>
        <strain evidence="4">CBS 103.79</strain>
    </source>
</reference>
<keyword evidence="1" id="KW-0479">Metal-binding</keyword>
<dbReference type="AlphaFoldDB" id="A0AAN6RUI1"/>